<gene>
    <name evidence="4" type="ORF">DI536_35400</name>
</gene>
<dbReference type="SUPFAM" id="SSF54001">
    <property type="entry name" value="Cysteine proteinases"/>
    <property type="match status" value="1"/>
</dbReference>
<reference evidence="4 5" key="1">
    <citation type="submission" date="2017-08" db="EMBL/GenBank/DDBJ databases">
        <title>Infants hospitalized years apart are colonized by the same room-sourced microbial strains.</title>
        <authorList>
            <person name="Brooks B."/>
            <person name="Olm M.R."/>
            <person name="Firek B.A."/>
            <person name="Baker R."/>
            <person name="Thomas B.C."/>
            <person name="Morowitz M.J."/>
            <person name="Banfield J.F."/>
        </authorList>
    </citation>
    <scope>NUCLEOTIDE SEQUENCE [LARGE SCALE GENOMIC DNA]</scope>
    <source>
        <strain evidence="4">S2_003_000_R2_14</strain>
    </source>
</reference>
<feature type="domain" description="Transglutaminase-like" evidence="3">
    <location>
        <begin position="870"/>
        <end position="957"/>
    </location>
</feature>
<organism evidence="4 5">
    <name type="scientific">Archangium gephyra</name>
    <dbReference type="NCBI Taxonomy" id="48"/>
    <lineage>
        <taxon>Bacteria</taxon>
        <taxon>Pseudomonadati</taxon>
        <taxon>Myxococcota</taxon>
        <taxon>Myxococcia</taxon>
        <taxon>Myxococcales</taxon>
        <taxon>Cystobacterineae</taxon>
        <taxon>Archangiaceae</taxon>
        <taxon>Archangium</taxon>
    </lineage>
</organism>
<dbReference type="Proteomes" id="UP000249061">
    <property type="component" value="Unassembled WGS sequence"/>
</dbReference>
<dbReference type="Pfam" id="PF01841">
    <property type="entry name" value="Transglut_core"/>
    <property type="match status" value="1"/>
</dbReference>
<comment type="caution">
    <text evidence="4">The sequence shown here is derived from an EMBL/GenBank/DDBJ whole genome shotgun (WGS) entry which is preliminary data.</text>
</comment>
<dbReference type="Gene3D" id="2.60.120.1130">
    <property type="match status" value="1"/>
</dbReference>
<feature type="chain" id="PRO_5016039178" description="Transglutaminase-like domain-containing protein" evidence="2">
    <location>
        <begin position="21"/>
        <end position="1244"/>
    </location>
</feature>
<dbReference type="Gene3D" id="1.25.40.10">
    <property type="entry name" value="Tetratricopeptide repeat domain"/>
    <property type="match status" value="1"/>
</dbReference>
<protein>
    <recommendedName>
        <fullName evidence="3">Transglutaminase-like domain-containing protein</fullName>
    </recommendedName>
</protein>
<dbReference type="Gene3D" id="3.10.620.30">
    <property type="match status" value="1"/>
</dbReference>
<dbReference type="PROSITE" id="PS50005">
    <property type="entry name" value="TPR"/>
    <property type="match status" value="1"/>
</dbReference>
<sequence>MRLIAAAVLALAVSGCTTLAPQIKKVAVTDAPRLREAAEAFYKAQTPAQLTVALTTARALSPDAAITHELEARLAQLEGRDADVVTHLIAALRDEENDAALLHLHTLAALELTWRERDQVRILYDQLRRFHPDEDVRAVAALHFAMMVHVDGDFDYRDELIKGIPGQLDLAWVGTWDNDQGKGFDLEFAPETKPGLTETYDGRVGRLAWRTDAPKDSRGRYDLLQLMTPTRWAAAYAQGGFTVTADEPYALRITTSDPLKVWVDGKVVFAAAQLERSVYDHLVIPLKLEKGPHVVFIKSAHREGGWHLSARVTPFKQKHFEGTLDDMLTWRVENLKDTPTRRLAHLVGWAHLATGGVTTVRVADLASSKVPRSLVLRAWLVDALWYNQERGRTADLLAALDAEVGEELPFIRLRQARFHQQQGLKQKARERLLQLKKDKPLLHETWDLLADIFRSEGWVDDELAVLKMRAELFGSTPEEDLELSRAYARAGRREQSLAAADVVLERLPFHAEALRREADMAFEVVNFGEAQRHQRSRLDSWPTDYATWLAYAETSRRLGQRSVADEALLEASKLSPEASQPYVKRGDLAYENGDVKAALALWRRAVELNPENEALANRIEFLSPERRAEWMSDVPDEATLDALVKSRTGLKQQSGADVAYLLDHEVTLLNTDGSTSNVVTLVVHAFNSQGRDRIIRQSVGNGRLRVLHAYAVDDKGQRADASSERNRQIFFRGMQPGSTLVLQYRLDSPPRGYLSRYYNESWTFQGVGDQREESTLILWAPLSTKLHEHRVGQLVTSQEKRGELLRFVWSSKNVGPLISEPAMPTVGELAANLNLSSVPDWKTWLSWEQALLEGVFRDSPELDVVARVLGKGEPDPTEKLARIHTFVMEEIRYQQDYESFIAGVKPHPASMTLERRYGDCKDKAVLFIELARKLGLEAHFALVRTRDVGPVHDDVPMQQFNHAIVYVPKQAGVEARFFDPTAELLDVNSVRTDDVGTRSLVFDPRTNAHTWREIPFQGPEANSETTTLALQLDATGGVKGSLTVEGVGRTGSLIRRTARNEQVFTQVAQRIAAAHVPNATTSDVKAVEVDSLRTPAVINMNVAGATFARSEGDVLRVRLPSDANPRNTFALAKRQHPLLLGPPQQQTMKVELALPDGFEVSRLPASGTVSLPCLSLSRDVKLDGRTVKSTQTWRSTCERISATEYLAYRAKLDEMTRLLDDELVFGPAVSAKKAGKPLAAPKKK</sequence>
<keyword evidence="1" id="KW-0802">TPR repeat</keyword>
<evidence type="ECO:0000256" key="2">
    <source>
        <dbReference type="SAM" id="SignalP"/>
    </source>
</evidence>
<dbReference type="PROSITE" id="PS51257">
    <property type="entry name" value="PROKAR_LIPOPROTEIN"/>
    <property type="match status" value="1"/>
</dbReference>
<dbReference type="Gene3D" id="2.60.40.3140">
    <property type="match status" value="1"/>
</dbReference>
<feature type="repeat" description="TPR" evidence="1">
    <location>
        <begin position="579"/>
        <end position="612"/>
    </location>
</feature>
<proteinExistence type="predicted"/>
<dbReference type="InterPro" id="IPR019734">
    <property type="entry name" value="TPR_rpt"/>
</dbReference>
<evidence type="ECO:0000256" key="1">
    <source>
        <dbReference type="PROSITE-ProRule" id="PRU00339"/>
    </source>
</evidence>
<keyword evidence="2" id="KW-0732">Signal</keyword>
<evidence type="ECO:0000259" key="3">
    <source>
        <dbReference type="Pfam" id="PF01841"/>
    </source>
</evidence>
<dbReference type="AlphaFoldDB" id="A0A2W5SMQ0"/>
<dbReference type="InterPro" id="IPR002931">
    <property type="entry name" value="Transglutaminase-like"/>
</dbReference>
<dbReference type="InterPro" id="IPR011990">
    <property type="entry name" value="TPR-like_helical_dom_sf"/>
</dbReference>
<dbReference type="InterPro" id="IPR038765">
    <property type="entry name" value="Papain-like_cys_pep_sf"/>
</dbReference>
<evidence type="ECO:0000313" key="5">
    <source>
        <dbReference type="Proteomes" id="UP000249061"/>
    </source>
</evidence>
<dbReference type="EMBL" id="QFQP01000071">
    <property type="protein sequence ID" value="PZR03810.1"/>
    <property type="molecule type" value="Genomic_DNA"/>
</dbReference>
<feature type="signal peptide" evidence="2">
    <location>
        <begin position="1"/>
        <end position="20"/>
    </location>
</feature>
<accession>A0A2W5SMQ0</accession>
<evidence type="ECO:0000313" key="4">
    <source>
        <dbReference type="EMBL" id="PZR03810.1"/>
    </source>
</evidence>
<name>A0A2W5SMQ0_9BACT</name>
<dbReference type="SUPFAM" id="SSF48452">
    <property type="entry name" value="TPR-like"/>
    <property type="match status" value="1"/>
</dbReference>